<sequence length="151" mass="17264">MNESIAILVFILLMFLRELSDIRKIQIKARKKPCQMLMSVFIAIGLVALFWSNKSILDLRLLTFVALVLFYGFAPQGIGSKRVIKVGILNGDLDKYQKIELESCDPSSHCTKVWFYKKKNSVTVLEVKGNVRLVQKYLCQHVNSKIVQIKS</sequence>
<evidence type="ECO:0000313" key="3">
    <source>
        <dbReference type="Proteomes" id="UP000826550"/>
    </source>
</evidence>
<evidence type="ECO:0000313" key="2">
    <source>
        <dbReference type="EMBL" id="QYN52196.1"/>
    </source>
</evidence>
<keyword evidence="1" id="KW-0812">Transmembrane</keyword>
<feature type="transmembrane region" description="Helical" evidence="1">
    <location>
        <begin position="34"/>
        <end position="51"/>
    </location>
</feature>
<dbReference type="RefSeq" id="WP_220220671.1">
    <property type="nucleotide sequence ID" value="NZ_CP048268.1"/>
</dbReference>
<dbReference type="EMBL" id="CP048268">
    <property type="protein sequence ID" value="QYN52196.1"/>
    <property type="molecule type" value="Genomic_DNA"/>
</dbReference>
<reference evidence="2 3" key="1">
    <citation type="submission" date="2020-01" db="EMBL/GenBank/DDBJ databases">
        <title>Vast differences in strain-level diversity in the gut microbiota of two closely related honey bee species.</title>
        <authorList>
            <person name="Ellegaard K.M."/>
            <person name="Suenami S."/>
            <person name="Miyazaki R."/>
            <person name="Engel P."/>
        </authorList>
    </citation>
    <scope>NUCLEOTIDE SEQUENCE [LARGE SCALE GENOMIC DNA]</scope>
    <source>
        <strain evidence="2 3">ESL0416</strain>
    </source>
</reference>
<dbReference type="Proteomes" id="UP000826550">
    <property type="component" value="Chromosome"/>
</dbReference>
<proteinExistence type="predicted"/>
<organism evidence="2 3">
    <name type="scientific">Lactobacillus panisapium</name>
    <dbReference type="NCBI Taxonomy" id="2012495"/>
    <lineage>
        <taxon>Bacteria</taxon>
        <taxon>Bacillati</taxon>
        <taxon>Bacillota</taxon>
        <taxon>Bacilli</taxon>
        <taxon>Lactobacillales</taxon>
        <taxon>Lactobacillaceae</taxon>
        <taxon>Lactobacillus</taxon>
    </lineage>
</organism>
<feature type="transmembrane region" description="Helical" evidence="1">
    <location>
        <begin position="6"/>
        <end position="22"/>
    </location>
</feature>
<protein>
    <submittedName>
        <fullName evidence="2">Uncharacterized protein</fullName>
    </submittedName>
</protein>
<evidence type="ECO:0000256" key="1">
    <source>
        <dbReference type="SAM" id="Phobius"/>
    </source>
</evidence>
<name>A0ABX8W617_9LACO</name>
<keyword evidence="1" id="KW-0472">Membrane</keyword>
<keyword evidence="3" id="KW-1185">Reference proteome</keyword>
<gene>
    <name evidence="2" type="ORF">GYM71_01595</name>
</gene>
<keyword evidence="1" id="KW-1133">Transmembrane helix</keyword>
<feature type="transmembrane region" description="Helical" evidence="1">
    <location>
        <begin position="57"/>
        <end position="74"/>
    </location>
</feature>
<accession>A0ABX8W617</accession>